<keyword evidence="3" id="KW-0732">Signal</keyword>
<dbReference type="PROSITE" id="PS51257">
    <property type="entry name" value="PROKAR_LIPOPROTEIN"/>
    <property type="match status" value="1"/>
</dbReference>
<evidence type="ECO:0000313" key="9">
    <source>
        <dbReference type="Proteomes" id="UP000533637"/>
    </source>
</evidence>
<name>A0ABR6KTT7_9BACT</name>
<accession>A0ABR6KTT7</accession>
<dbReference type="InterPro" id="IPR012944">
    <property type="entry name" value="SusD_RagB_dom"/>
</dbReference>
<evidence type="ECO:0000259" key="7">
    <source>
        <dbReference type="Pfam" id="PF14322"/>
    </source>
</evidence>
<comment type="caution">
    <text evidence="8">The sequence shown here is derived from an EMBL/GenBank/DDBJ whole genome shotgun (WGS) entry which is preliminary data.</text>
</comment>
<dbReference type="Gene3D" id="1.25.40.390">
    <property type="match status" value="1"/>
</dbReference>
<sequence length="670" mass="75550">MKTTSILKKIAGVLMVGTFFACNDYLDREPLTMVTPENYLTEESQLASYANNLYSTILISHSNSGSGYGTYGMDMHTDKMAHKNYDNRYVPGQWKVAQSGGSWSFDMIYSCNYFIQNVVPRWEAGGLEGDETNIKQYIGEMYFLRAFEYFKKLQEFGDFPIIKTTLPDEKEALTEASKRSPRNEVARAIISDLDSAIFLLKDKPDDKKNRISKNCALLVKSRVALFEGTWLKYFKNTAFVPNGEGWPGKNKDYNTGYLYPLGDIDKEIDYFLSLAMESAKQVADAIPLVDNNGVLQQTLADPTNPYFDMFGAEDMSGFSEVLLWRQYSKGLGVTHGVVQMAQRGNDGVGPTRGMVNTFLMKNGLPIYNASSTYAGDEEISQVRENRDGRLWLFLKEPGQTNILYDSPENTHGTIKEPVPDITNGSAGWSYSTGYALRKGLNYDGKHCGNFLGYTGSIIFRAAEAYLNYMEACYEKTGTVDNVASGYWKQLRNRAFVDEDYNKTIAATNMSEEAKFDWGAYSAGQLIDPVLYNIRRERCSELMAEGFRYMDLKRWRSMDQLVTTPYHIEGFRLWGPMQAWYDKPEGGTLLVYGLDDPTANVSAPSISSYLRPYEINSKSLALNGYKWSMAHYLAPIAIQHFMITSPGDDISNSPIYQNPGWPLVPNQGPTM</sequence>
<dbReference type="InterPro" id="IPR033985">
    <property type="entry name" value="SusD-like_N"/>
</dbReference>
<dbReference type="EMBL" id="JACHOC010000009">
    <property type="protein sequence ID" value="MBB4624327.1"/>
    <property type="molecule type" value="Genomic_DNA"/>
</dbReference>
<evidence type="ECO:0000313" key="8">
    <source>
        <dbReference type="EMBL" id="MBB4624327.1"/>
    </source>
</evidence>
<feature type="domain" description="SusD-like N-terminal" evidence="7">
    <location>
        <begin position="24"/>
        <end position="225"/>
    </location>
</feature>
<dbReference type="SUPFAM" id="SSF48452">
    <property type="entry name" value="TPR-like"/>
    <property type="match status" value="1"/>
</dbReference>
<comment type="subcellular location">
    <subcellularLocation>
        <location evidence="1">Cell outer membrane</location>
    </subcellularLocation>
</comment>
<keyword evidence="9" id="KW-1185">Reference proteome</keyword>
<dbReference type="Proteomes" id="UP000533637">
    <property type="component" value="Unassembled WGS sequence"/>
</dbReference>
<evidence type="ECO:0000256" key="4">
    <source>
        <dbReference type="ARBA" id="ARBA00023136"/>
    </source>
</evidence>
<evidence type="ECO:0000256" key="2">
    <source>
        <dbReference type="ARBA" id="ARBA00006275"/>
    </source>
</evidence>
<protein>
    <recommendedName>
        <fullName evidence="10">RagB/SusD family nutrient uptake outer membrane protein</fullName>
    </recommendedName>
</protein>
<dbReference type="Pfam" id="PF14322">
    <property type="entry name" value="SusD-like_3"/>
    <property type="match status" value="1"/>
</dbReference>
<feature type="domain" description="RagB/SusD" evidence="6">
    <location>
        <begin position="340"/>
        <end position="565"/>
    </location>
</feature>
<proteinExistence type="inferred from homology"/>
<evidence type="ECO:0000256" key="1">
    <source>
        <dbReference type="ARBA" id="ARBA00004442"/>
    </source>
</evidence>
<gene>
    <name evidence="8" type="ORF">GGQ57_004255</name>
</gene>
<evidence type="ECO:0000259" key="6">
    <source>
        <dbReference type="Pfam" id="PF07980"/>
    </source>
</evidence>
<evidence type="ECO:0000256" key="3">
    <source>
        <dbReference type="ARBA" id="ARBA00022729"/>
    </source>
</evidence>
<reference evidence="8 9" key="1">
    <citation type="submission" date="2020-08" db="EMBL/GenBank/DDBJ databases">
        <title>Genomic Encyclopedia of Type Strains, Phase IV (KMG-IV): sequencing the most valuable type-strain genomes for metagenomic binning, comparative biology and taxonomic classification.</title>
        <authorList>
            <person name="Goeker M."/>
        </authorList>
    </citation>
    <scope>NUCLEOTIDE SEQUENCE [LARGE SCALE GENOMIC DNA]</scope>
    <source>
        <strain evidence="8 9">DSM 102983</strain>
    </source>
</reference>
<evidence type="ECO:0008006" key="10">
    <source>
        <dbReference type="Google" id="ProtNLM"/>
    </source>
</evidence>
<evidence type="ECO:0000256" key="5">
    <source>
        <dbReference type="ARBA" id="ARBA00023237"/>
    </source>
</evidence>
<keyword evidence="4" id="KW-0472">Membrane</keyword>
<dbReference type="InterPro" id="IPR011990">
    <property type="entry name" value="TPR-like_helical_dom_sf"/>
</dbReference>
<organism evidence="8 9">
    <name type="scientific">Parabacteroides faecis</name>
    <dbReference type="NCBI Taxonomy" id="1217282"/>
    <lineage>
        <taxon>Bacteria</taxon>
        <taxon>Pseudomonadati</taxon>
        <taxon>Bacteroidota</taxon>
        <taxon>Bacteroidia</taxon>
        <taxon>Bacteroidales</taxon>
        <taxon>Tannerellaceae</taxon>
        <taxon>Parabacteroides</taxon>
    </lineage>
</organism>
<comment type="similarity">
    <text evidence="2">Belongs to the SusD family.</text>
</comment>
<keyword evidence="5" id="KW-0998">Cell outer membrane</keyword>
<dbReference type="RefSeq" id="WP_183672042.1">
    <property type="nucleotide sequence ID" value="NZ_BMPB01000019.1"/>
</dbReference>
<dbReference type="Pfam" id="PF07980">
    <property type="entry name" value="SusD_RagB"/>
    <property type="match status" value="1"/>
</dbReference>